<evidence type="ECO:0000313" key="2">
    <source>
        <dbReference type="EMBL" id="KKS71793.1"/>
    </source>
</evidence>
<proteinExistence type="predicted"/>
<dbReference type="AlphaFoldDB" id="A0A0G1EB21"/>
<evidence type="ECO:0000313" key="3">
    <source>
        <dbReference type="Proteomes" id="UP000033867"/>
    </source>
</evidence>
<keyword evidence="1" id="KW-1133">Transmembrane helix</keyword>
<keyword evidence="1" id="KW-0472">Membrane</keyword>
<sequence>MSVAIPLYAFLFLYLVFLTVFLAFSIVNFYHIVITASFTLVSFTTSFFILALTVLTFYLTTTFLTGVDWQTTVLIFDSSWFGGPTVSF</sequence>
<evidence type="ECO:0000256" key="1">
    <source>
        <dbReference type="SAM" id="Phobius"/>
    </source>
</evidence>
<dbReference type="EMBL" id="LCEK01000019">
    <property type="protein sequence ID" value="KKS71793.1"/>
    <property type="molecule type" value="Genomic_DNA"/>
</dbReference>
<organism evidence="2 3">
    <name type="scientific">Candidatus Magasanikbacteria bacterium GW2011_GWE2_42_7</name>
    <dbReference type="NCBI Taxonomy" id="1619052"/>
    <lineage>
        <taxon>Bacteria</taxon>
        <taxon>Candidatus Magasanikiibacteriota</taxon>
    </lineage>
</organism>
<protein>
    <submittedName>
        <fullName evidence="2">Uncharacterized protein</fullName>
    </submittedName>
</protein>
<feature type="transmembrane region" description="Helical" evidence="1">
    <location>
        <begin position="7"/>
        <end position="26"/>
    </location>
</feature>
<feature type="transmembrane region" description="Helical" evidence="1">
    <location>
        <begin position="32"/>
        <end position="59"/>
    </location>
</feature>
<comment type="caution">
    <text evidence="2">The sequence shown here is derived from an EMBL/GenBank/DDBJ whole genome shotgun (WGS) entry which is preliminary data.</text>
</comment>
<accession>A0A0G1EB21</accession>
<name>A0A0G1EB21_9BACT</name>
<keyword evidence="1" id="KW-0812">Transmembrane</keyword>
<reference evidence="2 3" key="1">
    <citation type="journal article" date="2015" name="Nature">
        <title>rRNA introns, odd ribosomes, and small enigmatic genomes across a large radiation of phyla.</title>
        <authorList>
            <person name="Brown C.T."/>
            <person name="Hug L.A."/>
            <person name="Thomas B.C."/>
            <person name="Sharon I."/>
            <person name="Castelle C.J."/>
            <person name="Singh A."/>
            <person name="Wilkins M.J."/>
            <person name="Williams K.H."/>
            <person name="Banfield J.F."/>
        </authorList>
    </citation>
    <scope>NUCLEOTIDE SEQUENCE [LARGE SCALE GENOMIC DNA]</scope>
</reference>
<dbReference type="Proteomes" id="UP000033867">
    <property type="component" value="Unassembled WGS sequence"/>
</dbReference>
<gene>
    <name evidence="2" type="ORF">UV42_C0019G0017</name>
</gene>